<organism evidence="2 3">
    <name type="scientific">Paenibacillus spongiae</name>
    <dbReference type="NCBI Taxonomy" id="2909671"/>
    <lineage>
        <taxon>Bacteria</taxon>
        <taxon>Bacillati</taxon>
        <taxon>Bacillota</taxon>
        <taxon>Bacilli</taxon>
        <taxon>Bacillales</taxon>
        <taxon>Paenibacillaceae</taxon>
        <taxon>Paenibacillus</taxon>
    </lineage>
</organism>
<evidence type="ECO:0000256" key="1">
    <source>
        <dbReference type="SAM" id="Phobius"/>
    </source>
</evidence>
<protein>
    <submittedName>
        <fullName evidence="2">DUF5696 domain-containing protein</fullName>
    </submittedName>
</protein>
<name>A0ABY5S0Y6_9BACL</name>
<dbReference type="RefSeq" id="WP_258383604.1">
    <property type="nucleotide sequence ID" value="NZ_CP091430.1"/>
</dbReference>
<dbReference type="Gene3D" id="3.20.20.80">
    <property type="entry name" value="Glycosidases"/>
    <property type="match status" value="1"/>
</dbReference>
<gene>
    <name evidence="2" type="ORF">L1F29_18790</name>
</gene>
<dbReference type="Proteomes" id="UP001057877">
    <property type="component" value="Chromosome"/>
</dbReference>
<accession>A0ABY5S0Y6</accession>
<evidence type="ECO:0000313" key="2">
    <source>
        <dbReference type="EMBL" id="UVI27516.1"/>
    </source>
</evidence>
<reference evidence="2" key="1">
    <citation type="submission" date="2022-01" db="EMBL/GenBank/DDBJ databases">
        <title>Paenibacillus spongiae sp. nov., isolated from marine sponge.</title>
        <authorList>
            <person name="Li Z."/>
            <person name="Zhang M."/>
        </authorList>
    </citation>
    <scope>NUCLEOTIDE SEQUENCE</scope>
    <source>
        <strain evidence="2">PHS-Z3</strain>
    </source>
</reference>
<keyword evidence="3" id="KW-1185">Reference proteome</keyword>
<evidence type="ECO:0000313" key="3">
    <source>
        <dbReference type="Proteomes" id="UP001057877"/>
    </source>
</evidence>
<dbReference type="InterPro" id="IPR043751">
    <property type="entry name" value="DUF5696"/>
</dbReference>
<keyword evidence="1" id="KW-0472">Membrane</keyword>
<dbReference type="EMBL" id="CP091430">
    <property type="protein sequence ID" value="UVI27516.1"/>
    <property type="molecule type" value="Genomic_DNA"/>
</dbReference>
<dbReference type="Pfam" id="PF18952">
    <property type="entry name" value="DUF5696"/>
    <property type="match status" value="1"/>
</dbReference>
<proteinExistence type="predicted"/>
<keyword evidence="1" id="KW-0812">Transmembrane</keyword>
<keyword evidence="1" id="KW-1133">Transmembrane helix</keyword>
<sequence>MLKAFLRKLIFPACLIVVLGLIALYILMSGESRKASFGNYTPERAEAFFRELTFENGKPTGEQMKNGNTTWYQVSENTASGSLWFEPERGLIAVQDRSGKMWFSNPSEEALAEDKVQGLWKSNLMSPFIYRYLKEKTTRPEQSNTIDYATEVQWRNIDQGVGVRYTIEELGFSFYFEYQMNDKGFQFNIPEFGLMETKENQLVTVDPLPFFGAASAGEEGYLFVPDGPGGVIHFNRDRPALVGAYDQPVYGDDEAIFPTGKWFPRDSIAFPVYGLKREDSAYIAIIEKGEFKANIYASPSGIHTAFNNVYAKFNLRRPYRQPTGLNKSEDAYESKLNVEPIQIRYELLGKDRADYVGMAKSYRDYLQDKAGAAKLEAKTGKPPLYLDIVMAATEAGPVGDKTVVATTFDQVGDMADKLHEKGIASLEIGVGGWIPGGFQGSLPKRFPIESAVGGTDGLKKLAEQLKEKGSKLIMHDIFTQATNKVGNGFSTLNDAARIVDGTALKLENAGDWFSKSTYFYRPSALNMKSNLEEALHTYEKLPVDGISLDELGEVIYSDFSKSKPYDRRMTAEVYQQMLDEARKRTGYVSTTGAFAYVLGHVDHIQSIPTVYNYDLIIDEQVPFYPIALHGLVTYTSVAGNIRTNPVTEYLRTIEYGAMPYFAVTDADPRDLKLTNYVYLFSSKFDALESTIVKEYEELSTAFDGVWGSFIEGHRKVADGVFETAYENGQRIWVNYNAVPYSGEGNTVNAQSFEVVEQGVSR</sequence>
<feature type="transmembrane region" description="Helical" evidence="1">
    <location>
        <begin position="9"/>
        <end position="28"/>
    </location>
</feature>